<feature type="domain" description="HTH araC/xylS-type" evidence="5">
    <location>
        <begin position="186"/>
        <end position="283"/>
    </location>
</feature>
<protein>
    <submittedName>
        <fullName evidence="6">Transcriptional regulator, AraC type</fullName>
    </submittedName>
</protein>
<dbReference type="SMART" id="SM00342">
    <property type="entry name" value="HTH_ARAC"/>
    <property type="match status" value="1"/>
</dbReference>
<accession>R4YL64</accession>
<dbReference type="GO" id="GO:0003700">
    <property type="term" value="F:DNA-binding transcription factor activity"/>
    <property type="evidence" value="ECO:0007669"/>
    <property type="project" value="InterPro"/>
</dbReference>
<keyword evidence="3" id="KW-0010">Activator</keyword>
<organism evidence="6 7">
    <name type="scientific">Oleispira antarctica RB-8</name>
    <dbReference type="NCBI Taxonomy" id="698738"/>
    <lineage>
        <taxon>Bacteria</taxon>
        <taxon>Pseudomonadati</taxon>
        <taxon>Pseudomonadota</taxon>
        <taxon>Gammaproteobacteria</taxon>
        <taxon>Oceanospirillales</taxon>
        <taxon>Oceanospirillaceae</taxon>
        <taxon>Oleispira</taxon>
    </lineage>
</organism>
<dbReference type="AlphaFoldDB" id="R4YL64"/>
<dbReference type="PANTHER" id="PTHR46796">
    <property type="entry name" value="HTH-TYPE TRANSCRIPTIONAL ACTIVATOR RHAS-RELATED"/>
    <property type="match status" value="1"/>
</dbReference>
<dbReference type="GO" id="GO:0043565">
    <property type="term" value="F:sequence-specific DNA binding"/>
    <property type="evidence" value="ECO:0007669"/>
    <property type="project" value="InterPro"/>
</dbReference>
<dbReference type="Pfam" id="PF12833">
    <property type="entry name" value="HTH_18"/>
    <property type="match status" value="1"/>
</dbReference>
<evidence type="ECO:0000313" key="6">
    <source>
        <dbReference type="EMBL" id="CCK75337.1"/>
    </source>
</evidence>
<evidence type="ECO:0000256" key="2">
    <source>
        <dbReference type="ARBA" id="ARBA00023125"/>
    </source>
</evidence>
<sequence>MTESIFWRNADMPYVELRRVEDGRKVSYAPHSHKQWSIGAITHGISTFQYRDDLYPIKETDLVMMNPDWVHTCNPVDNQPWAYWMMYIDADWLTQLRFEAGLIPEKCWQDIHQPMIKLDQASNQKEGNNHWYSLYCEVVEVLVSTEADLLEKQSCFIDYITTLMSWFSDAPQTDVDNASAPQESLSAVAEFLDQSLATMPTLENLTTLANCSEGHLIRSFRRQYGLTPHAYLLNRRIQKSRELLQQGIELVDVAQQLAFSDQAHFQRTFKKLTATTPGQYQNNRS</sequence>
<keyword evidence="7" id="KW-1185">Reference proteome</keyword>
<dbReference type="Pfam" id="PF02311">
    <property type="entry name" value="AraC_binding"/>
    <property type="match status" value="1"/>
</dbReference>
<dbReference type="InterPro" id="IPR003313">
    <property type="entry name" value="AraC-bd"/>
</dbReference>
<dbReference type="SUPFAM" id="SSF46689">
    <property type="entry name" value="Homeodomain-like"/>
    <property type="match status" value="2"/>
</dbReference>
<dbReference type="Proteomes" id="UP000032749">
    <property type="component" value="Chromosome"/>
</dbReference>
<dbReference type="STRING" id="698738.OLEAN_C11610"/>
<dbReference type="InterPro" id="IPR050204">
    <property type="entry name" value="AraC_XylS_family_regulators"/>
</dbReference>
<evidence type="ECO:0000256" key="4">
    <source>
        <dbReference type="ARBA" id="ARBA00023163"/>
    </source>
</evidence>
<dbReference type="InterPro" id="IPR037923">
    <property type="entry name" value="HTH-like"/>
</dbReference>
<dbReference type="Gene3D" id="1.10.10.60">
    <property type="entry name" value="Homeodomain-like"/>
    <property type="match status" value="2"/>
</dbReference>
<dbReference type="PROSITE" id="PS01124">
    <property type="entry name" value="HTH_ARAC_FAMILY_2"/>
    <property type="match status" value="1"/>
</dbReference>
<dbReference type="InterPro" id="IPR018062">
    <property type="entry name" value="HTH_AraC-typ_CS"/>
</dbReference>
<dbReference type="EMBL" id="FO203512">
    <property type="protein sequence ID" value="CCK75337.1"/>
    <property type="molecule type" value="Genomic_DNA"/>
</dbReference>
<dbReference type="SUPFAM" id="SSF51215">
    <property type="entry name" value="Regulatory protein AraC"/>
    <property type="match status" value="1"/>
</dbReference>
<dbReference type="InterPro" id="IPR009057">
    <property type="entry name" value="Homeodomain-like_sf"/>
</dbReference>
<evidence type="ECO:0000313" key="7">
    <source>
        <dbReference type="Proteomes" id="UP000032749"/>
    </source>
</evidence>
<keyword evidence="1" id="KW-0805">Transcription regulation</keyword>
<dbReference type="PATRIC" id="fig|698738.3.peg.1205"/>
<evidence type="ECO:0000256" key="3">
    <source>
        <dbReference type="ARBA" id="ARBA00023159"/>
    </source>
</evidence>
<dbReference type="HOGENOM" id="CLU_000445_88_16_6"/>
<keyword evidence="2" id="KW-0238">DNA-binding</keyword>
<dbReference type="PANTHER" id="PTHR46796:SF2">
    <property type="entry name" value="TRANSCRIPTIONAL REGULATORY PROTEIN"/>
    <property type="match status" value="1"/>
</dbReference>
<name>R4YL64_OLEAN</name>
<reference evidence="6 7" key="1">
    <citation type="journal article" date="2013" name="Nat. Commun.">
        <title>Genome sequence and functional genomic analysis of the oil-degrading bacterium Oleispira antarctica.</title>
        <authorList>
            <person name="Kube M."/>
            <person name="Chernikova T.N."/>
            <person name="Al-Ramahi Y."/>
            <person name="Beloqui A."/>
            <person name="Lopez-Cortez N."/>
            <person name="Guazzaroni M.E."/>
            <person name="Heipieper H.J."/>
            <person name="Klages S."/>
            <person name="Kotsyurbenko O.R."/>
            <person name="Langer I."/>
            <person name="Nechitaylo T.Y."/>
            <person name="Lunsdorf H."/>
            <person name="Fernandez M."/>
            <person name="Juarez S."/>
            <person name="Ciordia S."/>
            <person name="Singer A."/>
            <person name="Kagan O."/>
            <person name="Egorova O."/>
            <person name="Petit P.A."/>
            <person name="Stogios P."/>
            <person name="Kim Y."/>
            <person name="Tchigvintsev A."/>
            <person name="Flick R."/>
            <person name="Denaro R."/>
            <person name="Genovese M."/>
            <person name="Albar J.P."/>
            <person name="Reva O.N."/>
            <person name="Martinez-Gomariz M."/>
            <person name="Tran H."/>
            <person name="Ferrer M."/>
            <person name="Savchenko A."/>
            <person name="Yakunin A.F."/>
            <person name="Yakimov M.M."/>
            <person name="Golyshina O.V."/>
            <person name="Reinhardt R."/>
            <person name="Golyshin P.N."/>
        </authorList>
    </citation>
    <scope>NUCLEOTIDE SEQUENCE [LARGE SCALE GENOMIC DNA]</scope>
</reference>
<dbReference type="KEGG" id="oai:OLEAN_C11610"/>
<evidence type="ECO:0000256" key="1">
    <source>
        <dbReference type="ARBA" id="ARBA00023015"/>
    </source>
</evidence>
<dbReference type="InterPro" id="IPR018060">
    <property type="entry name" value="HTH_AraC"/>
</dbReference>
<keyword evidence="4" id="KW-0804">Transcription</keyword>
<proteinExistence type="predicted"/>
<dbReference type="PROSITE" id="PS00041">
    <property type="entry name" value="HTH_ARAC_FAMILY_1"/>
    <property type="match status" value="1"/>
</dbReference>
<gene>
    <name evidence="6" type="ORF">OLEAN_C11610</name>
</gene>
<evidence type="ECO:0000259" key="5">
    <source>
        <dbReference type="PROSITE" id="PS01124"/>
    </source>
</evidence>